<feature type="transmembrane region" description="Helical" evidence="1">
    <location>
        <begin position="37"/>
        <end position="57"/>
    </location>
</feature>
<dbReference type="EMBL" id="JXTB01000168">
    <property type="protein sequence ID" value="PON56713.1"/>
    <property type="molecule type" value="Genomic_DNA"/>
</dbReference>
<accession>A0A2P5C6R2</accession>
<proteinExistence type="predicted"/>
<sequence>MFYFTFYGMMIVAATPNLDGATTVSSAFYMDCGTSSPVLPCTVGNSFLASTFFFVVVKRASLTNFLV</sequence>
<dbReference type="AlphaFoldDB" id="A0A2P5C6R2"/>
<gene>
    <name evidence="2" type="ORF">PanWU01x14_179310</name>
</gene>
<dbReference type="Proteomes" id="UP000237105">
    <property type="component" value="Unassembled WGS sequence"/>
</dbReference>
<comment type="caution">
    <text evidence="2">The sequence shown here is derived from an EMBL/GenBank/DDBJ whole genome shotgun (WGS) entry which is preliminary data.</text>
</comment>
<dbReference type="OrthoDB" id="66620at2759"/>
<protein>
    <submittedName>
        <fullName evidence="2">Uncharacterized protein</fullName>
    </submittedName>
</protein>
<keyword evidence="3" id="KW-1185">Reference proteome</keyword>
<organism evidence="2 3">
    <name type="scientific">Parasponia andersonii</name>
    <name type="common">Sponia andersonii</name>
    <dbReference type="NCBI Taxonomy" id="3476"/>
    <lineage>
        <taxon>Eukaryota</taxon>
        <taxon>Viridiplantae</taxon>
        <taxon>Streptophyta</taxon>
        <taxon>Embryophyta</taxon>
        <taxon>Tracheophyta</taxon>
        <taxon>Spermatophyta</taxon>
        <taxon>Magnoliopsida</taxon>
        <taxon>eudicotyledons</taxon>
        <taxon>Gunneridae</taxon>
        <taxon>Pentapetalae</taxon>
        <taxon>rosids</taxon>
        <taxon>fabids</taxon>
        <taxon>Rosales</taxon>
        <taxon>Cannabaceae</taxon>
        <taxon>Parasponia</taxon>
    </lineage>
</organism>
<reference evidence="3" key="1">
    <citation type="submission" date="2016-06" db="EMBL/GenBank/DDBJ databases">
        <title>Parallel loss of symbiosis genes in relatives of nitrogen-fixing non-legume Parasponia.</title>
        <authorList>
            <person name="Van Velzen R."/>
            <person name="Holmer R."/>
            <person name="Bu F."/>
            <person name="Rutten L."/>
            <person name="Van Zeijl A."/>
            <person name="Liu W."/>
            <person name="Santuari L."/>
            <person name="Cao Q."/>
            <person name="Sharma T."/>
            <person name="Shen D."/>
            <person name="Roswanjaya Y."/>
            <person name="Wardhani T."/>
            <person name="Kalhor M.S."/>
            <person name="Jansen J."/>
            <person name="Van den Hoogen J."/>
            <person name="Gungor B."/>
            <person name="Hartog M."/>
            <person name="Hontelez J."/>
            <person name="Verver J."/>
            <person name="Yang W.-C."/>
            <person name="Schijlen E."/>
            <person name="Repin R."/>
            <person name="Schilthuizen M."/>
            <person name="Schranz E."/>
            <person name="Heidstra R."/>
            <person name="Miyata K."/>
            <person name="Fedorova E."/>
            <person name="Kohlen W."/>
            <person name="Bisseling T."/>
            <person name="Smit S."/>
            <person name="Geurts R."/>
        </authorList>
    </citation>
    <scope>NUCLEOTIDE SEQUENCE [LARGE SCALE GENOMIC DNA]</scope>
    <source>
        <strain evidence="3">cv. WU1-14</strain>
    </source>
</reference>
<keyword evidence="1" id="KW-0812">Transmembrane</keyword>
<evidence type="ECO:0000256" key="1">
    <source>
        <dbReference type="SAM" id="Phobius"/>
    </source>
</evidence>
<evidence type="ECO:0000313" key="2">
    <source>
        <dbReference type="EMBL" id="PON56713.1"/>
    </source>
</evidence>
<keyword evidence="1" id="KW-0472">Membrane</keyword>
<keyword evidence="1" id="KW-1133">Transmembrane helix</keyword>
<evidence type="ECO:0000313" key="3">
    <source>
        <dbReference type="Proteomes" id="UP000237105"/>
    </source>
</evidence>
<name>A0A2P5C6R2_PARAD</name>